<dbReference type="EMBL" id="KZ805581">
    <property type="protein sequence ID" value="PVH93557.1"/>
    <property type="molecule type" value="Genomic_DNA"/>
</dbReference>
<evidence type="ECO:0000313" key="2">
    <source>
        <dbReference type="Proteomes" id="UP000244855"/>
    </source>
</evidence>
<dbReference type="OrthoDB" id="3706093at2759"/>
<proteinExistence type="predicted"/>
<dbReference type="AlphaFoldDB" id="A0A2V1D620"/>
<sequence>MAFEEKSLDPTIGFDNVTENKVRLIAGKGQMVYWQGCNVSVIEKDGEGKEHTRKLIGMPNGQGLLESGTELYITSGRVKEG</sequence>
<name>A0A2V1D620_9PLEO</name>
<accession>A0A2V1D620</accession>
<protein>
    <submittedName>
        <fullName evidence="1">Uncharacterized protein</fullName>
    </submittedName>
</protein>
<reference evidence="1 2" key="1">
    <citation type="journal article" date="2018" name="Sci. Rep.">
        <title>Comparative genomics provides insights into the lifestyle and reveals functional heterogeneity of dark septate endophytic fungi.</title>
        <authorList>
            <person name="Knapp D.G."/>
            <person name="Nemeth J.B."/>
            <person name="Barry K."/>
            <person name="Hainaut M."/>
            <person name="Henrissat B."/>
            <person name="Johnson J."/>
            <person name="Kuo A."/>
            <person name="Lim J.H.P."/>
            <person name="Lipzen A."/>
            <person name="Nolan M."/>
            <person name="Ohm R.A."/>
            <person name="Tamas L."/>
            <person name="Grigoriev I.V."/>
            <person name="Spatafora J.W."/>
            <person name="Nagy L.G."/>
            <person name="Kovacs G.M."/>
        </authorList>
    </citation>
    <scope>NUCLEOTIDE SEQUENCE [LARGE SCALE GENOMIC DNA]</scope>
    <source>
        <strain evidence="1 2">DSE2036</strain>
    </source>
</reference>
<evidence type="ECO:0000313" key="1">
    <source>
        <dbReference type="EMBL" id="PVH93557.1"/>
    </source>
</evidence>
<organism evidence="1 2">
    <name type="scientific">Periconia macrospinosa</name>
    <dbReference type="NCBI Taxonomy" id="97972"/>
    <lineage>
        <taxon>Eukaryota</taxon>
        <taxon>Fungi</taxon>
        <taxon>Dikarya</taxon>
        <taxon>Ascomycota</taxon>
        <taxon>Pezizomycotina</taxon>
        <taxon>Dothideomycetes</taxon>
        <taxon>Pleosporomycetidae</taxon>
        <taxon>Pleosporales</taxon>
        <taxon>Massarineae</taxon>
        <taxon>Periconiaceae</taxon>
        <taxon>Periconia</taxon>
    </lineage>
</organism>
<dbReference type="Proteomes" id="UP000244855">
    <property type="component" value="Unassembled WGS sequence"/>
</dbReference>
<gene>
    <name evidence="1" type="ORF">DM02DRAFT_619200</name>
</gene>
<keyword evidence="2" id="KW-1185">Reference proteome</keyword>